<feature type="transmembrane region" description="Helical" evidence="1">
    <location>
        <begin position="20"/>
        <end position="39"/>
    </location>
</feature>
<dbReference type="OrthoDB" id="5862289at2759"/>
<evidence type="ECO:0008006" key="4">
    <source>
        <dbReference type="Google" id="ProtNLM"/>
    </source>
</evidence>
<dbReference type="PANTHER" id="PTHR46891">
    <property type="entry name" value="SERPENTINE RECEPTOR, CLASS H-RELATED"/>
    <property type="match status" value="1"/>
</dbReference>
<feature type="transmembrane region" description="Helical" evidence="1">
    <location>
        <begin position="236"/>
        <end position="259"/>
    </location>
</feature>
<name>A0A9P1IUM0_9PELO</name>
<keyword evidence="1" id="KW-0472">Membrane</keyword>
<proteinExistence type="predicted"/>
<dbReference type="AlphaFoldDB" id="A0A9P1IUM0"/>
<dbReference type="Pfam" id="PF10318">
    <property type="entry name" value="7TM_GPCR_Srh"/>
    <property type="match status" value="1"/>
</dbReference>
<evidence type="ECO:0000256" key="1">
    <source>
        <dbReference type="SAM" id="Phobius"/>
    </source>
</evidence>
<reference evidence="2" key="1">
    <citation type="submission" date="2022-11" db="EMBL/GenBank/DDBJ databases">
        <authorList>
            <person name="Kikuchi T."/>
        </authorList>
    </citation>
    <scope>NUCLEOTIDE SEQUENCE</scope>
    <source>
        <strain evidence="2">PS1010</strain>
    </source>
</reference>
<dbReference type="EMBL" id="CANHGI010000005">
    <property type="protein sequence ID" value="CAI5452463.1"/>
    <property type="molecule type" value="Genomic_DNA"/>
</dbReference>
<feature type="transmembrane region" description="Helical" evidence="1">
    <location>
        <begin position="100"/>
        <end position="119"/>
    </location>
</feature>
<evidence type="ECO:0000313" key="3">
    <source>
        <dbReference type="Proteomes" id="UP001152747"/>
    </source>
</evidence>
<feature type="transmembrane region" description="Helical" evidence="1">
    <location>
        <begin position="156"/>
        <end position="182"/>
    </location>
</feature>
<keyword evidence="1" id="KW-1133">Transmembrane helix</keyword>
<gene>
    <name evidence="2" type="ORF">CAMP_LOCUS15100</name>
</gene>
<protein>
    <recommendedName>
        <fullName evidence="4">Serpentine Receptor, class H</fullName>
    </recommendedName>
</protein>
<keyword evidence="1" id="KW-0812">Transmembrane</keyword>
<evidence type="ECO:0000313" key="2">
    <source>
        <dbReference type="EMBL" id="CAI5452463.1"/>
    </source>
</evidence>
<dbReference type="InterPro" id="IPR019422">
    <property type="entry name" value="7TM_GPCR_serpentine_rcpt_Srh"/>
</dbReference>
<comment type="caution">
    <text evidence="2">The sequence shown here is derived from an EMBL/GenBank/DDBJ whole genome shotgun (WGS) entry which is preliminary data.</text>
</comment>
<feature type="transmembrane region" description="Helical" evidence="1">
    <location>
        <begin position="203"/>
        <end position="224"/>
    </location>
</feature>
<accession>A0A9P1IUM0</accession>
<organism evidence="2 3">
    <name type="scientific">Caenorhabditis angaria</name>
    <dbReference type="NCBI Taxonomy" id="860376"/>
    <lineage>
        <taxon>Eukaryota</taxon>
        <taxon>Metazoa</taxon>
        <taxon>Ecdysozoa</taxon>
        <taxon>Nematoda</taxon>
        <taxon>Chromadorea</taxon>
        <taxon>Rhabditida</taxon>
        <taxon>Rhabditina</taxon>
        <taxon>Rhabditomorpha</taxon>
        <taxon>Rhabditoidea</taxon>
        <taxon>Rhabditidae</taxon>
        <taxon>Peloderinae</taxon>
        <taxon>Caenorhabditis</taxon>
    </lineage>
</organism>
<keyword evidence="3" id="KW-1185">Reference proteome</keyword>
<dbReference type="Proteomes" id="UP001152747">
    <property type="component" value="Unassembled WGS sequence"/>
</dbReference>
<sequence>MNLRLKKVKKIRWILLNFQIWTILTDLSFTVFTMPYVFLTSGTISFLGLFEYFDIPSKFQMFFVQMMFGVLSMSIIAIFENRHSAISTITFTVPKGFRKVLFYFFNLVFQAISFSSYLLTDYDTEYYKIIILKTISPCPDPLFFKKSTHIISMKPIIVALAVLICLLVLALQTGFFILHSIYHLVYAFNISISRNTRQLQKKFIISLLIQVTIPFAIVGFPLGLSILTTFFGIQSQVLACQTFLALGMHGFIASISFIISHKEIRDYTMGLFWKAVRVNKKMSNVIDTSFVI</sequence>
<feature type="transmembrane region" description="Helical" evidence="1">
    <location>
        <begin position="59"/>
        <end position="79"/>
    </location>
</feature>